<accession>A0A9X2LAD7</accession>
<feature type="transmembrane region" description="Helical" evidence="1">
    <location>
        <begin position="322"/>
        <end position="343"/>
    </location>
</feature>
<protein>
    <submittedName>
        <fullName evidence="2">Uncharacterized protein</fullName>
    </submittedName>
</protein>
<keyword evidence="1" id="KW-1133">Transmembrane helix</keyword>
<dbReference type="Proteomes" id="UP001142610">
    <property type="component" value="Unassembled WGS sequence"/>
</dbReference>
<dbReference type="RefSeq" id="WP_256619879.1">
    <property type="nucleotide sequence ID" value="NZ_JANIBC010000010.1"/>
</dbReference>
<feature type="transmembrane region" description="Helical" evidence="1">
    <location>
        <begin position="280"/>
        <end position="302"/>
    </location>
</feature>
<sequence>MPDFLTGNMAGTALVIAGGMTALYLARAPMRGVLTDTSSALGSGLRFASRSLLSLRKRLVDRNREVLLSAGREAAARMVEREYERFSDKVHRDLGDYPALHQSLAERAGQLDEDYAKSASQPPEPPGWAEAVEAVAQVPGTSEGVRSQVLESIHSSFKKAGEEAGRAYREDSRQRHKHLHDMAPHWRESVKLLGQVKTRMESLQARAASVDEQMTRFESIHQDTDEAAIKLQSSALVQFFTAGLVLLIAAGGAVVNFHLIARPMSEMVGGNTYIGTFKTADIAALVIILVELSMGLFLMECLRITSLFPVVASLADKTRQRLAIVSFALLLSLASVEAGLAYMRELLLQDELATAAVLRGEASQGAAFLWITTAAQMGMGFILPFALTFVAIPLETFIHSMRAVLGWSASGVLMVTAFTFRVAARLFEEAGKVAVQLYDVAIFAPLWIEGRVKALRGDDLEVVGARRVLKDAESRLKGPAAEAA</sequence>
<dbReference type="EMBL" id="JANIBC010000010">
    <property type="protein sequence ID" value="MCQ8185982.1"/>
    <property type="molecule type" value="Genomic_DNA"/>
</dbReference>
<reference evidence="2" key="1">
    <citation type="submission" date="2022-07" db="EMBL/GenBank/DDBJ databases">
        <title>Parvularcula maris sp. nov., an algicidal bacterium isolated from seawater.</title>
        <authorList>
            <person name="Li F."/>
        </authorList>
    </citation>
    <scope>NUCLEOTIDE SEQUENCE</scope>
    <source>
        <strain evidence="2">BGMRC 0090</strain>
    </source>
</reference>
<feature type="transmembrane region" description="Helical" evidence="1">
    <location>
        <begin position="239"/>
        <end position="260"/>
    </location>
</feature>
<feature type="transmembrane region" description="Helical" evidence="1">
    <location>
        <begin position="404"/>
        <end position="424"/>
    </location>
</feature>
<comment type="caution">
    <text evidence="2">The sequence shown here is derived from an EMBL/GenBank/DDBJ whole genome shotgun (WGS) entry which is preliminary data.</text>
</comment>
<gene>
    <name evidence="2" type="ORF">NOG11_11335</name>
</gene>
<keyword evidence="1" id="KW-0812">Transmembrane</keyword>
<dbReference type="AlphaFoldDB" id="A0A9X2LAD7"/>
<feature type="transmembrane region" description="Helical" evidence="1">
    <location>
        <begin position="367"/>
        <end position="392"/>
    </location>
</feature>
<keyword evidence="3" id="KW-1185">Reference proteome</keyword>
<organism evidence="2 3">
    <name type="scientific">Parvularcula maris</name>
    <dbReference type="NCBI Taxonomy" id="2965077"/>
    <lineage>
        <taxon>Bacteria</taxon>
        <taxon>Pseudomonadati</taxon>
        <taxon>Pseudomonadota</taxon>
        <taxon>Alphaproteobacteria</taxon>
        <taxon>Parvularculales</taxon>
        <taxon>Parvularculaceae</taxon>
        <taxon>Parvularcula</taxon>
    </lineage>
</organism>
<feature type="transmembrane region" description="Helical" evidence="1">
    <location>
        <begin position="6"/>
        <end position="26"/>
    </location>
</feature>
<evidence type="ECO:0000313" key="2">
    <source>
        <dbReference type="EMBL" id="MCQ8185982.1"/>
    </source>
</evidence>
<name>A0A9X2LAD7_9PROT</name>
<keyword evidence="1" id="KW-0472">Membrane</keyword>
<evidence type="ECO:0000256" key="1">
    <source>
        <dbReference type="SAM" id="Phobius"/>
    </source>
</evidence>
<evidence type="ECO:0000313" key="3">
    <source>
        <dbReference type="Proteomes" id="UP001142610"/>
    </source>
</evidence>
<proteinExistence type="predicted"/>